<evidence type="ECO:0000256" key="4">
    <source>
        <dbReference type="ARBA" id="ARBA00022679"/>
    </source>
</evidence>
<dbReference type="PANTHER" id="PTHR33908">
    <property type="entry name" value="MANNOSYLTRANSFERASE YKCB-RELATED"/>
    <property type="match status" value="1"/>
</dbReference>
<gene>
    <name evidence="10" type="ORF">KCG34_19465</name>
</gene>
<evidence type="ECO:0000256" key="6">
    <source>
        <dbReference type="ARBA" id="ARBA00022989"/>
    </source>
</evidence>
<dbReference type="KEGG" id="caul:KCG34_19465"/>
<dbReference type="InterPro" id="IPR038731">
    <property type="entry name" value="RgtA/B/C-like"/>
</dbReference>
<keyword evidence="11" id="KW-1185">Reference proteome</keyword>
<dbReference type="GO" id="GO:0016763">
    <property type="term" value="F:pentosyltransferase activity"/>
    <property type="evidence" value="ECO:0007669"/>
    <property type="project" value="TreeGrafter"/>
</dbReference>
<dbReference type="GO" id="GO:0009103">
    <property type="term" value="P:lipopolysaccharide biosynthetic process"/>
    <property type="evidence" value="ECO:0007669"/>
    <property type="project" value="UniProtKB-ARBA"/>
</dbReference>
<feature type="transmembrane region" description="Helical" evidence="8">
    <location>
        <begin position="334"/>
        <end position="353"/>
    </location>
</feature>
<protein>
    <submittedName>
        <fullName evidence="10">Glycosyltransferase family 39 protein</fullName>
    </submittedName>
</protein>
<dbReference type="EMBL" id="CP073078">
    <property type="protein sequence ID" value="QUD87210.1"/>
    <property type="molecule type" value="Genomic_DNA"/>
</dbReference>
<feature type="transmembrane region" description="Helical" evidence="8">
    <location>
        <begin position="303"/>
        <end position="322"/>
    </location>
</feature>
<evidence type="ECO:0000256" key="1">
    <source>
        <dbReference type="ARBA" id="ARBA00004651"/>
    </source>
</evidence>
<evidence type="ECO:0000313" key="10">
    <source>
        <dbReference type="EMBL" id="QUD87210.1"/>
    </source>
</evidence>
<dbReference type="GO" id="GO:0005886">
    <property type="term" value="C:plasma membrane"/>
    <property type="evidence" value="ECO:0007669"/>
    <property type="project" value="UniProtKB-SubCell"/>
</dbReference>
<feature type="transmembrane region" description="Helical" evidence="8">
    <location>
        <begin position="248"/>
        <end position="267"/>
    </location>
</feature>
<keyword evidence="4" id="KW-0808">Transferase</keyword>
<dbReference type="InterPro" id="IPR050297">
    <property type="entry name" value="LipidA_mod_glycosyltrf_83"/>
</dbReference>
<evidence type="ECO:0000256" key="5">
    <source>
        <dbReference type="ARBA" id="ARBA00022692"/>
    </source>
</evidence>
<comment type="subcellular location">
    <subcellularLocation>
        <location evidence="1">Cell membrane</location>
        <topology evidence="1">Multi-pass membrane protein</topology>
    </subcellularLocation>
</comment>
<dbReference type="AlphaFoldDB" id="A0A975ITY8"/>
<feature type="transmembrane region" description="Helical" evidence="8">
    <location>
        <begin position="279"/>
        <end position="297"/>
    </location>
</feature>
<keyword evidence="7 8" id="KW-0472">Membrane</keyword>
<feature type="domain" description="Glycosyltransferase RgtA/B/C/D-like" evidence="9">
    <location>
        <begin position="57"/>
        <end position="218"/>
    </location>
</feature>
<dbReference type="Pfam" id="PF13231">
    <property type="entry name" value="PMT_2"/>
    <property type="match status" value="1"/>
</dbReference>
<feature type="transmembrane region" description="Helical" evidence="8">
    <location>
        <begin position="78"/>
        <end position="100"/>
    </location>
</feature>
<accession>A0A975ITY8</accession>
<evidence type="ECO:0000256" key="7">
    <source>
        <dbReference type="ARBA" id="ARBA00023136"/>
    </source>
</evidence>
<name>A0A975ITY8_9CAUL</name>
<proteinExistence type="predicted"/>
<feature type="transmembrane region" description="Helical" evidence="8">
    <location>
        <begin position="157"/>
        <end position="188"/>
    </location>
</feature>
<organism evidence="10 11">
    <name type="scientific">Phenylobacterium montanum</name>
    <dbReference type="NCBI Taxonomy" id="2823693"/>
    <lineage>
        <taxon>Bacteria</taxon>
        <taxon>Pseudomonadati</taxon>
        <taxon>Pseudomonadota</taxon>
        <taxon>Alphaproteobacteria</taxon>
        <taxon>Caulobacterales</taxon>
        <taxon>Caulobacteraceae</taxon>
        <taxon>Phenylobacterium</taxon>
    </lineage>
</organism>
<evidence type="ECO:0000259" key="9">
    <source>
        <dbReference type="Pfam" id="PF13231"/>
    </source>
</evidence>
<keyword evidence="3" id="KW-0328">Glycosyltransferase</keyword>
<feature type="transmembrane region" description="Helical" evidence="8">
    <location>
        <begin position="200"/>
        <end position="218"/>
    </location>
</feature>
<keyword evidence="6 8" id="KW-1133">Transmembrane helix</keyword>
<evidence type="ECO:0000256" key="8">
    <source>
        <dbReference type="SAM" id="Phobius"/>
    </source>
</evidence>
<evidence type="ECO:0000256" key="3">
    <source>
        <dbReference type="ARBA" id="ARBA00022676"/>
    </source>
</evidence>
<feature type="transmembrane region" description="Helical" evidence="8">
    <location>
        <begin position="112"/>
        <end position="130"/>
    </location>
</feature>
<evidence type="ECO:0000256" key="2">
    <source>
        <dbReference type="ARBA" id="ARBA00022475"/>
    </source>
</evidence>
<keyword evidence="5 8" id="KW-0812">Transmembrane</keyword>
<dbReference type="RefSeq" id="WP_211937262.1">
    <property type="nucleotide sequence ID" value="NZ_CP073078.1"/>
</dbReference>
<keyword evidence="2" id="KW-1003">Cell membrane</keyword>
<dbReference type="PANTHER" id="PTHR33908:SF11">
    <property type="entry name" value="MEMBRANE PROTEIN"/>
    <property type="match status" value="1"/>
</dbReference>
<dbReference type="Proteomes" id="UP000676409">
    <property type="component" value="Chromosome"/>
</dbReference>
<sequence length="494" mass="52499">MTATATPAARFRPGLSLLLILGAITALRLLAAAFIPLTEDEAYYRLWALHPAFGYYDHPPMVAWWIHAGMALAGDTPLGVRLIPCLSCLATSLMAFDLAAQLSWDEATAGRAAVWCNATLLIGAGGLLAIPDAASTPFWTLTLCCLARTRGPGAPGWWVAAGAAAGLACLSKYSALFLAPGAVLWLLLQPGGLASLKKPWPWLAALVAAAIFSLNLAWNAEHHWVSFAKQFGRAAPGRFDPRFELELMAGQFLLLNPFVAVFALRALPRWRSRDGGDLSLPLLTTAPFAAYLLLHALHDRVQAHWPVPVYPALALAAAAMASGPQGGGWRVVRALAAPFGLGLAALGLAHAALPQTDLKKGDPAVQLRDWPGFAARIEASRRAAGAAWVGTLSYGVTSQLLAQRAIQAPVVELIERDRYAMDHDAPRPDLARPGLVVDLERRVSPAALSACFTFVRPIGPALRDGGRSHESRYQMALVSGPRVDAIGQGCRVGG</sequence>
<evidence type="ECO:0000313" key="11">
    <source>
        <dbReference type="Proteomes" id="UP000676409"/>
    </source>
</evidence>
<reference evidence="10" key="1">
    <citation type="submission" date="2021-04" db="EMBL/GenBank/DDBJ databases">
        <title>The complete genome sequence of Caulobacter sp. S6.</title>
        <authorList>
            <person name="Tang Y."/>
            <person name="Ouyang W."/>
            <person name="Liu Q."/>
            <person name="Huang B."/>
            <person name="Guo Z."/>
            <person name="Lei P."/>
        </authorList>
    </citation>
    <scope>NUCLEOTIDE SEQUENCE</scope>
    <source>
        <strain evidence="10">S6</strain>
    </source>
</reference>